<dbReference type="EMBL" id="WNTK01002416">
    <property type="protein sequence ID" value="KAG9466052.1"/>
    <property type="molecule type" value="Genomic_DNA"/>
</dbReference>
<dbReference type="InterPro" id="IPR029058">
    <property type="entry name" value="AB_hydrolase_fold"/>
</dbReference>
<dbReference type="GO" id="GO:0005829">
    <property type="term" value="C:cytosol"/>
    <property type="evidence" value="ECO:0007669"/>
    <property type="project" value="UniProtKB-SubCell"/>
</dbReference>
<dbReference type="SUPFAM" id="SSF53474">
    <property type="entry name" value="alpha/beta-Hydrolases"/>
    <property type="match status" value="1"/>
</dbReference>
<sequence length="246" mass="28191">MANEAQPCPCELGDQLDYEGLGKEIQIEHMKAYISVPKTSTNKAIIVVQDIFGWTLSNTRSIADLLASHGYIAVVGDFFVGQEPWNPNDDFANFPKWIESRQASNTYKEVDVLLKYLKEQYHATSIGVIGFCWGGSVTHYLMLKYPELKAGVAFYGLVREDREKYQLLGPTLFIFAENDFVIPLDQVTSLDQNLKKHCTADYKVKVFPKQTHGFAHRKKEDINPDDKPYILEARKDMLEWLKKYVN</sequence>
<organism evidence="7 8">
    <name type="scientific">Eleutherodactylus coqui</name>
    <name type="common">Puerto Rican coqui</name>
    <dbReference type="NCBI Taxonomy" id="57060"/>
    <lineage>
        <taxon>Eukaryota</taxon>
        <taxon>Metazoa</taxon>
        <taxon>Chordata</taxon>
        <taxon>Craniata</taxon>
        <taxon>Vertebrata</taxon>
        <taxon>Euteleostomi</taxon>
        <taxon>Amphibia</taxon>
        <taxon>Batrachia</taxon>
        <taxon>Anura</taxon>
        <taxon>Neobatrachia</taxon>
        <taxon>Hyloidea</taxon>
        <taxon>Eleutherodactylidae</taxon>
        <taxon>Eleutherodactylinae</taxon>
        <taxon>Eleutherodactylus</taxon>
        <taxon>Eleutherodactylus</taxon>
    </lineage>
</organism>
<dbReference type="PANTHER" id="PTHR46812">
    <property type="entry name" value="CARBOXYMETHYLENEBUTENOLIDASE HOMOLOG"/>
    <property type="match status" value="1"/>
</dbReference>
<accession>A0A8J6B8N0</accession>
<dbReference type="PANTHER" id="PTHR46812:SF1">
    <property type="entry name" value="CARBOXYMETHYLENEBUTENOLIDASE HOMOLOG"/>
    <property type="match status" value="1"/>
</dbReference>
<comment type="subcellular location">
    <subcellularLocation>
        <location evidence="1">Cytoplasm</location>
        <location evidence="1">Cytosol</location>
    </subcellularLocation>
</comment>
<proteinExistence type="inferred from homology"/>
<dbReference type="Proteomes" id="UP000770717">
    <property type="component" value="Unassembled WGS sequence"/>
</dbReference>
<dbReference type="Gene3D" id="3.40.50.1820">
    <property type="entry name" value="alpha/beta hydrolase"/>
    <property type="match status" value="1"/>
</dbReference>
<evidence type="ECO:0000313" key="8">
    <source>
        <dbReference type="Proteomes" id="UP000770717"/>
    </source>
</evidence>
<comment type="similarity">
    <text evidence="2">Belongs to the dienelactone hydrolase family.</text>
</comment>
<keyword evidence="5" id="KW-0378">Hydrolase</keyword>
<evidence type="ECO:0000256" key="5">
    <source>
        <dbReference type="ARBA" id="ARBA00022801"/>
    </source>
</evidence>
<name>A0A8J6B8N0_ELECQ</name>
<feature type="domain" description="Dienelactone hydrolase" evidence="6">
    <location>
        <begin position="30"/>
        <end position="244"/>
    </location>
</feature>
<keyword evidence="8" id="KW-1185">Reference proteome</keyword>
<evidence type="ECO:0000256" key="2">
    <source>
        <dbReference type="ARBA" id="ARBA00008456"/>
    </source>
</evidence>
<evidence type="ECO:0000256" key="3">
    <source>
        <dbReference type="ARBA" id="ARBA00014180"/>
    </source>
</evidence>
<protein>
    <recommendedName>
        <fullName evidence="3">Carboxymethylenebutenolidase homolog</fullName>
    </recommendedName>
</protein>
<gene>
    <name evidence="7" type="ORF">GDO78_017297</name>
</gene>
<evidence type="ECO:0000256" key="4">
    <source>
        <dbReference type="ARBA" id="ARBA00022490"/>
    </source>
</evidence>
<dbReference type="InterPro" id="IPR002925">
    <property type="entry name" value="Dienelactn_hydro"/>
</dbReference>
<keyword evidence="4" id="KW-0963">Cytoplasm</keyword>
<evidence type="ECO:0000259" key="6">
    <source>
        <dbReference type="Pfam" id="PF01738"/>
    </source>
</evidence>
<evidence type="ECO:0000313" key="7">
    <source>
        <dbReference type="EMBL" id="KAG9466052.1"/>
    </source>
</evidence>
<comment type="caution">
    <text evidence="7">The sequence shown here is derived from an EMBL/GenBank/DDBJ whole genome shotgun (WGS) entry which is preliminary data.</text>
</comment>
<dbReference type="Pfam" id="PF01738">
    <property type="entry name" value="DLH"/>
    <property type="match status" value="1"/>
</dbReference>
<dbReference type="OrthoDB" id="17560at2759"/>
<reference evidence="7" key="1">
    <citation type="thesis" date="2020" institute="ProQuest LLC" country="789 East Eisenhower Parkway, Ann Arbor, MI, USA">
        <title>Comparative Genomics and Chromosome Evolution.</title>
        <authorList>
            <person name="Mudd A.B."/>
        </authorList>
    </citation>
    <scope>NUCLEOTIDE SEQUENCE</scope>
    <source>
        <strain evidence="7">HN-11 Male</strain>
        <tissue evidence="7">Kidney and liver</tissue>
    </source>
</reference>
<dbReference type="InterPro" id="IPR042946">
    <property type="entry name" value="CMBL"/>
</dbReference>
<dbReference type="GO" id="GO:0016787">
    <property type="term" value="F:hydrolase activity"/>
    <property type="evidence" value="ECO:0007669"/>
    <property type="project" value="UniProtKB-KW"/>
</dbReference>
<dbReference type="AlphaFoldDB" id="A0A8J6B8N0"/>
<evidence type="ECO:0000256" key="1">
    <source>
        <dbReference type="ARBA" id="ARBA00004514"/>
    </source>
</evidence>